<evidence type="ECO:0000256" key="1">
    <source>
        <dbReference type="SAM" id="MobiDB-lite"/>
    </source>
</evidence>
<evidence type="ECO:0000313" key="3">
    <source>
        <dbReference type="Proteomes" id="UP000438429"/>
    </source>
</evidence>
<feature type="compositionally biased region" description="Basic and acidic residues" evidence="1">
    <location>
        <begin position="442"/>
        <end position="456"/>
    </location>
</feature>
<dbReference type="AlphaFoldDB" id="A0A6A4T730"/>
<dbReference type="EMBL" id="VEVO01000007">
    <property type="protein sequence ID" value="KAF0040128.1"/>
    <property type="molecule type" value="Genomic_DNA"/>
</dbReference>
<name>A0A6A4T730_SCOMX</name>
<feature type="compositionally biased region" description="Basic and acidic residues" evidence="1">
    <location>
        <begin position="334"/>
        <end position="367"/>
    </location>
</feature>
<dbReference type="Proteomes" id="UP000438429">
    <property type="component" value="Unassembled WGS sequence"/>
</dbReference>
<feature type="compositionally biased region" description="Basic and acidic residues" evidence="1">
    <location>
        <begin position="493"/>
        <end position="532"/>
    </location>
</feature>
<reference evidence="2 3" key="1">
    <citation type="submission" date="2019-06" db="EMBL/GenBank/DDBJ databases">
        <title>Draft genomes of female and male turbot (Scophthalmus maximus).</title>
        <authorList>
            <person name="Xu H."/>
            <person name="Xu X.-W."/>
            <person name="Shao C."/>
            <person name="Chen S."/>
        </authorList>
    </citation>
    <scope>NUCLEOTIDE SEQUENCE [LARGE SCALE GENOMIC DNA]</scope>
    <source>
        <strain evidence="2">Ysfricsl-2016a</strain>
        <tissue evidence="2">Blood</tissue>
    </source>
</reference>
<feature type="region of interest" description="Disordered" evidence="1">
    <location>
        <begin position="306"/>
        <end position="532"/>
    </location>
</feature>
<accession>A0A6A4T730</accession>
<proteinExistence type="predicted"/>
<feature type="compositionally biased region" description="Basic and acidic residues" evidence="1">
    <location>
        <begin position="412"/>
        <end position="424"/>
    </location>
</feature>
<feature type="compositionally biased region" description="Basic residues" evidence="1">
    <location>
        <begin position="457"/>
        <end position="492"/>
    </location>
</feature>
<feature type="compositionally biased region" description="Basic and acidic residues" evidence="1">
    <location>
        <begin position="374"/>
        <end position="389"/>
    </location>
</feature>
<gene>
    <name evidence="2" type="ORF">F2P81_008363</name>
</gene>
<evidence type="ECO:0000313" key="2">
    <source>
        <dbReference type="EMBL" id="KAF0040128.1"/>
    </source>
</evidence>
<feature type="compositionally biased region" description="Basic residues" evidence="1">
    <location>
        <begin position="425"/>
        <end position="441"/>
    </location>
</feature>
<protein>
    <submittedName>
        <fullName evidence="2">Uncharacterized protein</fullName>
    </submittedName>
</protein>
<sequence length="532" mass="62993">MYKSSDCMIMLRCPTSSGSLIPAGVSLSSPWRRVRVHTEAEIEKQMVEFMSVRDDRDKSPPSNPRLLSNHHNYQIFYDQHFQHGSETEVRICKGSDGTVHDESNGDKVQFLRESGLINLIAAKWKRITSEAVDTQSAAVTSGANGPWVLTTRQLITPLTGRDAFVQTPPVDPESVCPRSPFCIKREQKHHKDQDIGDEISDTRDGLIHQPPPPHIRQRLPENVKKEWRVHKTDPGARCQLLNTDASVTVAERRWPPRIQSPAAGVVTGEDYPNVRRTVRLAAAAEEARDCRRRRLRQRTDDEFNNSSHLVRIAPKQTEVTGLSVRKPPASTRQSVHDKREGTKRDGKERENERKERRKEEKEREKERRERRKEKREGTKREGKEREKERGKGKREGKKREKERKEKMKRNERRKEKREGKERGEGKKRKERRNKVRRKGKREGKERGEGKKREKERGKGKREGKKREKERKKRRNKERRKEKREGKRKRKERRKEEREGKQREKEQREKERKERRKEEKEREKERKEEKEGK</sequence>
<comment type="caution">
    <text evidence="2">The sequence shown here is derived from an EMBL/GenBank/DDBJ whole genome shotgun (WGS) entry which is preliminary data.</text>
</comment>
<organism evidence="2 3">
    <name type="scientific">Scophthalmus maximus</name>
    <name type="common">Turbot</name>
    <name type="synonym">Psetta maxima</name>
    <dbReference type="NCBI Taxonomy" id="52904"/>
    <lineage>
        <taxon>Eukaryota</taxon>
        <taxon>Metazoa</taxon>
        <taxon>Chordata</taxon>
        <taxon>Craniata</taxon>
        <taxon>Vertebrata</taxon>
        <taxon>Euteleostomi</taxon>
        <taxon>Actinopterygii</taxon>
        <taxon>Neopterygii</taxon>
        <taxon>Teleostei</taxon>
        <taxon>Neoteleostei</taxon>
        <taxon>Acanthomorphata</taxon>
        <taxon>Carangaria</taxon>
        <taxon>Pleuronectiformes</taxon>
        <taxon>Pleuronectoidei</taxon>
        <taxon>Scophthalmidae</taxon>
        <taxon>Scophthalmus</taxon>
    </lineage>
</organism>